<dbReference type="RefSeq" id="WP_109792458.1">
    <property type="nucleotide sequence ID" value="NZ_PHIG01000011.1"/>
</dbReference>
<dbReference type="InterPro" id="IPR003673">
    <property type="entry name" value="CoA-Trfase_fam_III"/>
</dbReference>
<dbReference type="InterPro" id="IPR023606">
    <property type="entry name" value="CoA-Trfase_III_dom_1_sf"/>
</dbReference>
<reference evidence="2 3" key="1">
    <citation type="submission" date="2017-11" db="EMBL/GenBank/DDBJ databases">
        <title>Draft genome sequence of Rhizobiales bacterium SY3-13.</title>
        <authorList>
            <person name="Sun C."/>
        </authorList>
    </citation>
    <scope>NUCLEOTIDE SEQUENCE [LARGE SCALE GENOMIC DNA]</scope>
    <source>
        <strain evidence="2 3">SY3-13</strain>
    </source>
</reference>
<dbReference type="InterPro" id="IPR050483">
    <property type="entry name" value="CoA-transferase_III_domain"/>
</dbReference>
<dbReference type="GO" id="GO:0008410">
    <property type="term" value="F:CoA-transferase activity"/>
    <property type="evidence" value="ECO:0007669"/>
    <property type="project" value="TreeGrafter"/>
</dbReference>
<accession>A0A2M9G5T1</accession>
<dbReference type="EMBL" id="PHIG01000011">
    <property type="protein sequence ID" value="PJK31073.1"/>
    <property type="molecule type" value="Genomic_DNA"/>
</dbReference>
<dbReference type="Pfam" id="PF02515">
    <property type="entry name" value="CoA_transf_3"/>
    <property type="match status" value="1"/>
</dbReference>
<keyword evidence="3" id="KW-1185">Reference proteome</keyword>
<protein>
    <recommendedName>
        <fullName evidence="4">CoA transferase</fullName>
    </recommendedName>
</protein>
<dbReference type="SUPFAM" id="SSF89796">
    <property type="entry name" value="CoA-transferase family III (CaiB/BaiF)"/>
    <property type="match status" value="1"/>
</dbReference>
<dbReference type="Gene3D" id="3.40.50.10540">
    <property type="entry name" value="Crotonobetainyl-coa:carnitine coa-transferase, domain 1"/>
    <property type="match status" value="1"/>
</dbReference>
<evidence type="ECO:0000313" key="3">
    <source>
        <dbReference type="Proteomes" id="UP000229498"/>
    </source>
</evidence>
<gene>
    <name evidence="2" type="ORF">CVT23_04215</name>
</gene>
<organism evidence="2 3">
    <name type="scientific">Minwuia thermotolerans</name>
    <dbReference type="NCBI Taxonomy" id="2056226"/>
    <lineage>
        <taxon>Bacteria</taxon>
        <taxon>Pseudomonadati</taxon>
        <taxon>Pseudomonadota</taxon>
        <taxon>Alphaproteobacteria</taxon>
        <taxon>Minwuiales</taxon>
        <taxon>Minwuiaceae</taxon>
        <taxon>Minwuia</taxon>
    </lineage>
</organism>
<evidence type="ECO:0000256" key="1">
    <source>
        <dbReference type="ARBA" id="ARBA00022679"/>
    </source>
</evidence>
<evidence type="ECO:0000313" key="2">
    <source>
        <dbReference type="EMBL" id="PJK31073.1"/>
    </source>
</evidence>
<name>A0A2M9G5T1_9PROT</name>
<evidence type="ECO:0008006" key="4">
    <source>
        <dbReference type="Google" id="ProtNLM"/>
    </source>
</evidence>
<dbReference type="PANTHER" id="PTHR48207">
    <property type="entry name" value="SUCCINATE--HYDROXYMETHYLGLUTARATE COA-TRANSFERASE"/>
    <property type="match status" value="1"/>
</dbReference>
<comment type="caution">
    <text evidence="2">The sequence shown here is derived from an EMBL/GenBank/DDBJ whole genome shotgun (WGS) entry which is preliminary data.</text>
</comment>
<dbReference type="PANTHER" id="PTHR48207:SF4">
    <property type="entry name" value="BLL6097 PROTEIN"/>
    <property type="match status" value="1"/>
</dbReference>
<sequence length="400" mass="43262">MSTDPRAFDGVNVLDFTQGIAGPHATMLLAQHGANVIKVEPPEGDWGRGLGAVYGDQCAHSIAFNRGKRSLAMDMKNPDAQGVARRIAEKADVIVEAFRPGVMAKFGLGYEQVREFNPDVIYLSVTGFGQQGPYSNRPVTDAVIQAYSGLMTVNRDKDGLPQRLNMIPVDVITGLYGFQALSTALMRKFRFGGGCYIDNNLMQSAAAFQAAKIMEFHLEKGPSQPLYVPVGTMETTDGFINITAMREAHYRTLCDVMGKPEWKDDPRFDSREKRLENEAVLMPMIREVFATRSTADWAAALTEAGLMNAPVQTYGDLMANEHVRAVEAIAWVEHAQTGTVPMPHIPGQPRIDGPGPFTRAPAIGEHGAAILGEWGYSDAEIAGFRASGAVAGGESAVAAE</sequence>
<dbReference type="AlphaFoldDB" id="A0A2M9G5T1"/>
<keyword evidence="1" id="KW-0808">Transferase</keyword>
<dbReference type="InterPro" id="IPR044855">
    <property type="entry name" value="CoA-Trfase_III_dom3_sf"/>
</dbReference>
<dbReference type="OrthoDB" id="7457784at2"/>
<dbReference type="Gene3D" id="3.30.1540.10">
    <property type="entry name" value="formyl-coa transferase, domain 3"/>
    <property type="match status" value="1"/>
</dbReference>
<dbReference type="Proteomes" id="UP000229498">
    <property type="component" value="Unassembled WGS sequence"/>
</dbReference>
<proteinExistence type="predicted"/>